<evidence type="ECO:0000313" key="9">
    <source>
        <dbReference type="Proteomes" id="UP001153737"/>
    </source>
</evidence>
<dbReference type="Gene3D" id="3.40.50.1820">
    <property type="entry name" value="alpha/beta hydrolase"/>
    <property type="match status" value="1"/>
</dbReference>
<organism evidence="8 9">
    <name type="scientific">Phaedon cochleariae</name>
    <name type="common">Mustard beetle</name>
    <dbReference type="NCBI Taxonomy" id="80249"/>
    <lineage>
        <taxon>Eukaryota</taxon>
        <taxon>Metazoa</taxon>
        <taxon>Ecdysozoa</taxon>
        <taxon>Arthropoda</taxon>
        <taxon>Hexapoda</taxon>
        <taxon>Insecta</taxon>
        <taxon>Pterygota</taxon>
        <taxon>Neoptera</taxon>
        <taxon>Endopterygota</taxon>
        <taxon>Coleoptera</taxon>
        <taxon>Polyphaga</taxon>
        <taxon>Cucujiformia</taxon>
        <taxon>Chrysomeloidea</taxon>
        <taxon>Chrysomelidae</taxon>
        <taxon>Chrysomelinae</taxon>
        <taxon>Chrysomelini</taxon>
        <taxon>Phaedon</taxon>
    </lineage>
</organism>
<dbReference type="SUPFAM" id="SSF53474">
    <property type="entry name" value="alpha/beta-Hydrolases"/>
    <property type="match status" value="1"/>
</dbReference>
<comment type="similarity">
    <text evidence="2 4">Belongs to the AB hydrolase superfamily. Lipase family.</text>
</comment>
<dbReference type="PRINTS" id="PR00821">
    <property type="entry name" value="TAGLIPASE"/>
</dbReference>
<reference evidence="8" key="1">
    <citation type="submission" date="2022-01" db="EMBL/GenBank/DDBJ databases">
        <authorList>
            <person name="King R."/>
        </authorList>
    </citation>
    <scope>NUCLEOTIDE SEQUENCE</scope>
</reference>
<dbReference type="Proteomes" id="UP001153737">
    <property type="component" value="Chromosome 5"/>
</dbReference>
<dbReference type="AlphaFoldDB" id="A0A9P0GTX1"/>
<evidence type="ECO:0000256" key="4">
    <source>
        <dbReference type="RuleBase" id="RU004262"/>
    </source>
</evidence>
<feature type="signal peptide" evidence="6">
    <location>
        <begin position="1"/>
        <end position="21"/>
    </location>
</feature>
<sequence>MISHLVLFGVCLAGYVSLAATLPWVHPSVEVLDELNDAKIYQAVVESMNDWNRKQEQKRINNRLKREDIPSACYDKLGCFEASGPFGYLDTLPSKPEEIDTKFLMFPGRRMRKSGSPPAEVPFEKLDEAFEWAKQGFNSSLPTKVLIHGFGSDCSYIWVYEIRSALMAVEEVNIICVDWSNGAALPNYVKASANTRLIGKQLSLLLSGLVEKNGLSLRKTHLIGFSLGAHIAGFAGADLGNLSRITGLDPAGPLFESQDPRARLDQADADFVDVIHSNGENLILGGLGSSQPMGHVDFYPNGGRMQKGCSHLFVGAVSDIIWSSPIEGRSLCNHRRAYKFFIDSVSPRCHFPAFPCESYEDFLDGKCFPCTEERVCGNMGYYADRSKGRGQLYLLTRDEEPFCAHQYHVKIESSFSPVTVKSYGKMQITLIGDNSLNETFTMTKKDDEEMILGETISRMVVPHPILAQLTKIEVLYTAYSGWLSSGLTQWRMDKVTLMDSFGKMLSVCKKNLILESGSPMILPLYPGECNVPADKPADQATDRVHEIEDKIMDDFDTKPDFIPTQVVRVGLEDTVAKKEGPGGDFRTSSDFFDVPWRNDKENDLIEEAESSRAFNTRIVRLGNANKPDEKEIVEPILKPLQNKNARSHDPEREKGEITEPILGPTTSKTSGVTKTPEDNMRTRSKHSRKQKENEKIFDNNEESSDWVPTEIRIKPEGRPKRRRQDESRILNGISPPSHENPIETLATTVQLLPQRLARMFEQAEKYAKENFLPFVSTYTPKFISEIIAPKENAPKYVPLNYKEPSNIVISRESISSKSSEARSMLNKRFDPPPPEMNTEEINTPHSNIQRISKDERRTGKEEMEKVMTVTAEYKTEPTITVDRSTSSPLKEVTRRIRDDKNVRSSKPDGPLGFILTTVQDIPENIGKAFRDAERFTRENVLPIVNSLTPKFITDLFAPKELPRLIPFSSEESASEFSMKLPGVTRDKRNKKLSSSMDENSHIQTKAAIESTIASETTTPYSHIQKIPLKMLK</sequence>
<evidence type="ECO:0000259" key="7">
    <source>
        <dbReference type="Pfam" id="PF00151"/>
    </source>
</evidence>
<evidence type="ECO:0000256" key="3">
    <source>
        <dbReference type="ARBA" id="ARBA00022525"/>
    </source>
</evidence>
<dbReference type="InterPro" id="IPR033906">
    <property type="entry name" value="Lipase_N"/>
</dbReference>
<dbReference type="EMBL" id="OU896711">
    <property type="protein sequence ID" value="CAH1170478.1"/>
    <property type="molecule type" value="Genomic_DNA"/>
</dbReference>
<dbReference type="GO" id="GO:0016298">
    <property type="term" value="F:lipase activity"/>
    <property type="evidence" value="ECO:0007669"/>
    <property type="project" value="InterPro"/>
</dbReference>
<evidence type="ECO:0000256" key="5">
    <source>
        <dbReference type="SAM" id="MobiDB-lite"/>
    </source>
</evidence>
<feature type="region of interest" description="Disordered" evidence="5">
    <location>
        <begin position="641"/>
        <end position="741"/>
    </location>
</feature>
<dbReference type="InterPro" id="IPR013818">
    <property type="entry name" value="Lipase"/>
</dbReference>
<dbReference type="PANTHER" id="PTHR11610:SF186">
    <property type="entry name" value="FI22312P1"/>
    <property type="match status" value="1"/>
</dbReference>
<evidence type="ECO:0000256" key="2">
    <source>
        <dbReference type="ARBA" id="ARBA00010701"/>
    </source>
</evidence>
<comment type="subcellular location">
    <subcellularLocation>
        <location evidence="1">Secreted</location>
    </subcellularLocation>
</comment>
<accession>A0A9P0GTX1</accession>
<dbReference type="PANTHER" id="PTHR11610">
    <property type="entry name" value="LIPASE"/>
    <property type="match status" value="1"/>
</dbReference>
<dbReference type="GO" id="GO:0016042">
    <property type="term" value="P:lipid catabolic process"/>
    <property type="evidence" value="ECO:0007669"/>
    <property type="project" value="TreeGrafter"/>
</dbReference>
<dbReference type="CDD" id="cd00707">
    <property type="entry name" value="Pancreat_lipase_like"/>
    <property type="match status" value="1"/>
</dbReference>
<keyword evidence="3" id="KW-0964">Secreted</keyword>
<evidence type="ECO:0000256" key="6">
    <source>
        <dbReference type="SAM" id="SignalP"/>
    </source>
</evidence>
<proteinExistence type="inferred from homology"/>
<dbReference type="InterPro" id="IPR000734">
    <property type="entry name" value="TAG_lipase"/>
</dbReference>
<dbReference type="FunFam" id="3.40.50.1820:FF:000288">
    <property type="entry name" value="Pancreatic triacylglycerol lipase"/>
    <property type="match status" value="1"/>
</dbReference>
<dbReference type="InterPro" id="IPR029058">
    <property type="entry name" value="AB_hydrolase_fold"/>
</dbReference>
<dbReference type="GO" id="GO:0005615">
    <property type="term" value="C:extracellular space"/>
    <property type="evidence" value="ECO:0007669"/>
    <property type="project" value="TreeGrafter"/>
</dbReference>
<feature type="compositionally biased region" description="Polar residues" evidence="5">
    <location>
        <begin position="664"/>
        <end position="673"/>
    </location>
</feature>
<evidence type="ECO:0000313" key="8">
    <source>
        <dbReference type="EMBL" id="CAH1170478.1"/>
    </source>
</evidence>
<feature type="compositionally biased region" description="Basic and acidic residues" evidence="5">
    <location>
        <begin position="711"/>
        <end position="728"/>
    </location>
</feature>
<gene>
    <name evidence="8" type="ORF">PHAECO_LOCUS9271</name>
</gene>
<feature type="domain" description="Lipase" evidence="7">
    <location>
        <begin position="72"/>
        <end position="402"/>
    </location>
</feature>
<reference evidence="8" key="2">
    <citation type="submission" date="2022-10" db="EMBL/GenBank/DDBJ databases">
        <authorList>
            <consortium name="ENA_rothamsted_submissions"/>
            <consortium name="culmorum"/>
            <person name="King R."/>
        </authorList>
    </citation>
    <scope>NUCLEOTIDE SEQUENCE</scope>
</reference>
<protein>
    <recommendedName>
        <fullName evidence="7">Lipase domain-containing protein</fullName>
    </recommendedName>
</protein>
<dbReference type="OrthoDB" id="5984008at2759"/>
<feature type="compositionally biased region" description="Basic and acidic residues" evidence="5">
    <location>
        <begin position="646"/>
        <end position="657"/>
    </location>
</feature>
<keyword evidence="6" id="KW-0732">Signal</keyword>
<evidence type="ECO:0000256" key="1">
    <source>
        <dbReference type="ARBA" id="ARBA00004613"/>
    </source>
</evidence>
<name>A0A9P0GTX1_PHACE</name>
<dbReference type="Pfam" id="PF00151">
    <property type="entry name" value="Lipase"/>
    <property type="match status" value="1"/>
</dbReference>
<feature type="chain" id="PRO_5040488295" description="Lipase domain-containing protein" evidence="6">
    <location>
        <begin position="22"/>
        <end position="1032"/>
    </location>
</feature>
<keyword evidence="9" id="KW-1185">Reference proteome</keyword>